<keyword evidence="3" id="KW-1185">Reference proteome</keyword>
<dbReference type="InterPro" id="IPR004939">
    <property type="entry name" value="APC_su10/DOC_dom"/>
</dbReference>
<dbReference type="InterPro" id="IPR016024">
    <property type="entry name" value="ARM-type_fold"/>
</dbReference>
<evidence type="ECO:0000313" key="2">
    <source>
        <dbReference type="EMBL" id="MEQ2183479.1"/>
    </source>
</evidence>
<comment type="caution">
    <text evidence="2">The sequence shown here is derived from an EMBL/GenBank/DDBJ whole genome shotgun (WGS) entry which is preliminary data.</text>
</comment>
<accession>A0ABV0PJ09</accession>
<reference evidence="2 3" key="1">
    <citation type="submission" date="2021-06" db="EMBL/GenBank/DDBJ databases">
        <authorList>
            <person name="Palmer J.M."/>
        </authorList>
    </citation>
    <scope>NUCLEOTIDE SEQUENCE [LARGE SCALE GENOMIC DNA]</scope>
    <source>
        <strain evidence="2 3">GA_2019</strain>
        <tissue evidence="2">Muscle</tissue>
    </source>
</reference>
<dbReference type="Pfam" id="PF24742">
    <property type="entry name" value="ARM_CUL7_CUL9"/>
    <property type="match status" value="1"/>
</dbReference>
<dbReference type="Proteomes" id="UP001476798">
    <property type="component" value="Unassembled WGS sequence"/>
</dbReference>
<sequence>EQLDLKDTELQMLVVSLKELTVTKEVIQTLEQLLCDDASQLEEERRQVTHSRDTYQDLVRLMEQHRADRAVQLSILRILNKFLDNYQEDMLPWHESIEPLQLFIRFLYRLASLNKDYAVVMCRLGTKEALVKALDKHSTNLLLVTELRDLISDCEKYASLYKKMTTSVLAGCIQVHACRSRRSSKEGEPASAIFTVSVTKKISRHKENIYSRSAIFSLCSSVELKEDKCWEKVEVSSNHHRASKLTDKNPKTYWESNGCTGSHFINIYMHKGVVIRWVGVR</sequence>
<dbReference type="SUPFAM" id="SSF48371">
    <property type="entry name" value="ARM repeat"/>
    <property type="match status" value="1"/>
</dbReference>
<dbReference type="InterPro" id="IPR056405">
    <property type="entry name" value="ARM_CUL7_CUL9"/>
</dbReference>
<feature type="non-terminal residue" evidence="2">
    <location>
        <position position="1"/>
    </location>
</feature>
<protein>
    <recommendedName>
        <fullName evidence="1">DOC domain-containing protein</fullName>
    </recommendedName>
</protein>
<organism evidence="2 3">
    <name type="scientific">Goodea atripinnis</name>
    <dbReference type="NCBI Taxonomy" id="208336"/>
    <lineage>
        <taxon>Eukaryota</taxon>
        <taxon>Metazoa</taxon>
        <taxon>Chordata</taxon>
        <taxon>Craniata</taxon>
        <taxon>Vertebrata</taxon>
        <taxon>Euteleostomi</taxon>
        <taxon>Actinopterygii</taxon>
        <taxon>Neopterygii</taxon>
        <taxon>Teleostei</taxon>
        <taxon>Neoteleostei</taxon>
        <taxon>Acanthomorphata</taxon>
        <taxon>Ovalentaria</taxon>
        <taxon>Atherinomorphae</taxon>
        <taxon>Cyprinodontiformes</taxon>
        <taxon>Goodeidae</taxon>
        <taxon>Goodea</taxon>
    </lineage>
</organism>
<dbReference type="Gene3D" id="2.60.120.260">
    <property type="entry name" value="Galactose-binding domain-like"/>
    <property type="match status" value="1"/>
</dbReference>
<dbReference type="InterPro" id="IPR045093">
    <property type="entry name" value="Cullin"/>
</dbReference>
<dbReference type="InterPro" id="IPR008979">
    <property type="entry name" value="Galactose-bd-like_sf"/>
</dbReference>
<dbReference type="PANTHER" id="PTHR22771">
    <property type="entry name" value="CULLIN AND GALACTOSE-BINDING DOMAIN-CONTAINING"/>
    <property type="match status" value="1"/>
</dbReference>
<name>A0ABV0PJ09_9TELE</name>
<dbReference type="PANTHER" id="PTHR22771:SF4">
    <property type="entry name" value="CULLIN 7-RELATED"/>
    <property type="match status" value="1"/>
</dbReference>
<evidence type="ECO:0000259" key="1">
    <source>
        <dbReference type="PROSITE" id="PS51284"/>
    </source>
</evidence>
<proteinExistence type="predicted"/>
<dbReference type="EMBL" id="JAHRIO010076569">
    <property type="protein sequence ID" value="MEQ2183479.1"/>
    <property type="molecule type" value="Genomic_DNA"/>
</dbReference>
<feature type="domain" description="DOC" evidence="1">
    <location>
        <begin position="203"/>
        <end position="281"/>
    </location>
</feature>
<gene>
    <name evidence="2" type="ORF">GOODEAATRI_033101</name>
</gene>
<dbReference type="PROSITE" id="PS51284">
    <property type="entry name" value="DOC"/>
    <property type="match status" value="1"/>
</dbReference>
<evidence type="ECO:0000313" key="3">
    <source>
        <dbReference type="Proteomes" id="UP001476798"/>
    </source>
</evidence>
<dbReference type="SUPFAM" id="SSF49785">
    <property type="entry name" value="Galactose-binding domain-like"/>
    <property type="match status" value="1"/>
</dbReference>